<feature type="domain" description="Ig-like" evidence="8">
    <location>
        <begin position="526"/>
        <end position="625"/>
    </location>
</feature>
<dbReference type="Pfam" id="PF00041">
    <property type="entry name" value="fn3"/>
    <property type="match status" value="1"/>
</dbReference>
<keyword evidence="6" id="KW-0812">Transmembrane</keyword>
<organism evidence="10 11">
    <name type="scientific">Schistosoma mattheei</name>
    <dbReference type="NCBI Taxonomy" id="31246"/>
    <lineage>
        <taxon>Eukaryota</taxon>
        <taxon>Metazoa</taxon>
        <taxon>Spiralia</taxon>
        <taxon>Lophotrochozoa</taxon>
        <taxon>Platyhelminthes</taxon>
        <taxon>Trematoda</taxon>
        <taxon>Digenea</taxon>
        <taxon>Strigeidida</taxon>
        <taxon>Schistosomatoidea</taxon>
        <taxon>Schistosomatidae</taxon>
        <taxon>Schistosoma</taxon>
    </lineage>
</organism>
<dbReference type="SUPFAM" id="SSF49265">
    <property type="entry name" value="Fibronectin type III"/>
    <property type="match status" value="1"/>
</dbReference>
<keyword evidence="4" id="KW-0325">Glycoprotein</keyword>
<dbReference type="GO" id="GO:0005886">
    <property type="term" value="C:plasma membrane"/>
    <property type="evidence" value="ECO:0007669"/>
    <property type="project" value="TreeGrafter"/>
</dbReference>
<keyword evidence="6" id="KW-1133">Transmembrane helix</keyword>
<keyword evidence="3" id="KW-1015">Disulfide bond</keyword>
<reference evidence="11" key="1">
    <citation type="submission" date="2023-11" db="UniProtKB">
        <authorList>
            <consortium name="WormBaseParasite"/>
        </authorList>
    </citation>
    <scope>IDENTIFICATION</scope>
</reference>
<dbReference type="InterPro" id="IPR013106">
    <property type="entry name" value="Ig_V-set"/>
</dbReference>
<dbReference type="InterPro" id="IPR007110">
    <property type="entry name" value="Ig-like_dom"/>
</dbReference>
<dbReference type="SMART" id="SM00409">
    <property type="entry name" value="IG"/>
    <property type="match status" value="4"/>
</dbReference>
<dbReference type="GO" id="GO:0098609">
    <property type="term" value="P:cell-cell adhesion"/>
    <property type="evidence" value="ECO:0007669"/>
    <property type="project" value="TreeGrafter"/>
</dbReference>
<dbReference type="InterPro" id="IPR036179">
    <property type="entry name" value="Ig-like_dom_sf"/>
</dbReference>
<dbReference type="GO" id="GO:0050839">
    <property type="term" value="F:cell adhesion molecule binding"/>
    <property type="evidence" value="ECO:0007669"/>
    <property type="project" value="TreeGrafter"/>
</dbReference>
<dbReference type="InterPro" id="IPR003599">
    <property type="entry name" value="Ig_sub"/>
</dbReference>
<feature type="domain" description="Ig-like" evidence="8">
    <location>
        <begin position="298"/>
        <end position="390"/>
    </location>
</feature>
<evidence type="ECO:0000256" key="3">
    <source>
        <dbReference type="ARBA" id="ARBA00023157"/>
    </source>
</evidence>
<evidence type="ECO:0008006" key="12">
    <source>
        <dbReference type="Google" id="ProtNLM"/>
    </source>
</evidence>
<feature type="domain" description="Ig-like" evidence="8">
    <location>
        <begin position="630"/>
        <end position="755"/>
    </location>
</feature>
<evidence type="ECO:0000313" key="11">
    <source>
        <dbReference type="WBParaSite" id="SMTH1_102850.1"/>
    </source>
</evidence>
<dbReference type="InterPro" id="IPR051275">
    <property type="entry name" value="Cell_adhesion_signaling"/>
</dbReference>
<keyword evidence="2 6" id="KW-0472">Membrane</keyword>
<feature type="domain" description="Fibronectin type-III" evidence="9">
    <location>
        <begin position="963"/>
        <end position="1067"/>
    </location>
</feature>
<dbReference type="SMART" id="SM00060">
    <property type="entry name" value="FN3"/>
    <property type="match status" value="1"/>
</dbReference>
<evidence type="ECO:0000256" key="6">
    <source>
        <dbReference type="SAM" id="Phobius"/>
    </source>
</evidence>
<evidence type="ECO:0000256" key="1">
    <source>
        <dbReference type="ARBA" id="ARBA00004479"/>
    </source>
</evidence>
<dbReference type="InterPro" id="IPR013783">
    <property type="entry name" value="Ig-like_fold"/>
</dbReference>
<feature type="signal peptide" evidence="7">
    <location>
        <begin position="1"/>
        <end position="23"/>
    </location>
</feature>
<feature type="chain" id="PRO_5041694081" description="Ig-like domain-containing protein" evidence="7">
    <location>
        <begin position="24"/>
        <end position="1335"/>
    </location>
</feature>
<dbReference type="SMART" id="SM00408">
    <property type="entry name" value="IGc2"/>
    <property type="match status" value="4"/>
</dbReference>
<evidence type="ECO:0000256" key="7">
    <source>
        <dbReference type="SAM" id="SignalP"/>
    </source>
</evidence>
<name>A0AA85ARV9_9TREM</name>
<dbReference type="PANTHER" id="PTHR11640">
    <property type="entry name" value="NEPHRIN"/>
    <property type="match status" value="1"/>
</dbReference>
<feature type="domain" description="Ig-like" evidence="8">
    <location>
        <begin position="395"/>
        <end position="509"/>
    </location>
</feature>
<keyword evidence="5" id="KW-0393">Immunoglobulin domain</keyword>
<protein>
    <recommendedName>
        <fullName evidence="12">Ig-like domain-containing protein</fullName>
    </recommendedName>
</protein>
<evidence type="ECO:0000259" key="9">
    <source>
        <dbReference type="PROSITE" id="PS50853"/>
    </source>
</evidence>
<dbReference type="SUPFAM" id="SSF48726">
    <property type="entry name" value="Immunoglobulin"/>
    <property type="match status" value="6"/>
</dbReference>
<keyword evidence="7" id="KW-0732">Signal</keyword>
<dbReference type="WBParaSite" id="SMTH1_102850.1">
    <property type="protein sequence ID" value="SMTH1_102850.1"/>
    <property type="gene ID" value="SMTH1_102850"/>
</dbReference>
<dbReference type="PROSITE" id="PS50853">
    <property type="entry name" value="FN3"/>
    <property type="match status" value="1"/>
</dbReference>
<dbReference type="Gene3D" id="2.60.40.10">
    <property type="entry name" value="Immunoglobulins"/>
    <property type="match status" value="7"/>
</dbReference>
<dbReference type="CDD" id="cd00063">
    <property type="entry name" value="FN3"/>
    <property type="match status" value="1"/>
</dbReference>
<dbReference type="InterPro" id="IPR036116">
    <property type="entry name" value="FN3_sf"/>
</dbReference>
<comment type="subcellular location">
    <subcellularLocation>
        <location evidence="1">Membrane</location>
        <topology evidence="1">Single-pass type I membrane protein</topology>
    </subcellularLocation>
</comment>
<dbReference type="Pfam" id="PF13927">
    <property type="entry name" value="Ig_3"/>
    <property type="match status" value="1"/>
</dbReference>
<evidence type="ECO:0000256" key="5">
    <source>
        <dbReference type="ARBA" id="ARBA00023319"/>
    </source>
</evidence>
<dbReference type="Proteomes" id="UP000050791">
    <property type="component" value="Unassembled WGS sequence"/>
</dbReference>
<dbReference type="PROSITE" id="PS50835">
    <property type="entry name" value="IG_LIKE"/>
    <property type="match status" value="4"/>
</dbReference>
<dbReference type="InterPro" id="IPR003961">
    <property type="entry name" value="FN3_dom"/>
</dbReference>
<dbReference type="PANTHER" id="PTHR11640:SF164">
    <property type="entry name" value="MAM DOMAIN-CONTAINING GLYCOSYLPHOSPHATIDYLINOSITOL ANCHOR PROTEIN 1"/>
    <property type="match status" value="1"/>
</dbReference>
<dbReference type="SMART" id="SM00406">
    <property type="entry name" value="IGv"/>
    <property type="match status" value="1"/>
</dbReference>
<dbReference type="GO" id="GO:0005911">
    <property type="term" value="C:cell-cell junction"/>
    <property type="evidence" value="ECO:0007669"/>
    <property type="project" value="TreeGrafter"/>
</dbReference>
<dbReference type="InterPro" id="IPR003598">
    <property type="entry name" value="Ig_sub2"/>
</dbReference>
<dbReference type="CDD" id="cd00096">
    <property type="entry name" value="Ig"/>
    <property type="match status" value="1"/>
</dbReference>
<evidence type="ECO:0000313" key="10">
    <source>
        <dbReference type="Proteomes" id="UP000050791"/>
    </source>
</evidence>
<evidence type="ECO:0000256" key="2">
    <source>
        <dbReference type="ARBA" id="ARBA00023136"/>
    </source>
</evidence>
<evidence type="ECO:0000256" key="4">
    <source>
        <dbReference type="ARBA" id="ARBA00023180"/>
    </source>
</evidence>
<feature type="transmembrane region" description="Helical" evidence="6">
    <location>
        <begin position="1132"/>
        <end position="1155"/>
    </location>
</feature>
<evidence type="ECO:0000259" key="8">
    <source>
        <dbReference type="PROSITE" id="PS50835"/>
    </source>
</evidence>
<proteinExistence type="predicted"/>
<accession>A0AA85ARV9</accession>
<sequence length="1335" mass="153192">MDQIIKIMWISLLLFTGQNYTDADKLVQSSLSTSYIMKNAQYSTYNHTVTQGEQITLHCIPDLNTNFIIWYFTPMIIMRDNHFKGLSISNRNDSSINETIMETIELAVCKPNVTCKEQIHLIDIQVHSNGILTIINVQSYHSGNYQCAMLAGVNTVTMNRYLIVQMTDEKLYELSKESNKEPYFIEGEYLNLLCQSEKGLPSPQIFWSFLPIQNTTITSMKLDTLHDINFNIKDSLKTIENTRSSVYFPTNTPYGNTSSHFRLKVYRSHDGMRIICKAVNRIGASISEPYKISVRYAPVILQFSNEPWIVLYEEPSTIVCHAIGNPTPSIYWIDQHGQIISKTEQLNSAVFNKILIKDELSKFTKDNWTINVTCTAENIMGSIEKSLKIEFYFAPIIKTTGVVYTRHSESVRLSCDAISNPPPMNVFWYRKSNKISSNLIKSKYVNHNDLFRTMNSVTKYSSNYNRSKDRLHWLSPMLQINSVTIDDAGIYVCAAENTIKLKNNEPFVYRRESETQLLVYYSPGKPTIQKTSNPQTDENITVILQCNMNARLPGLPIPSIEWLWSSNSCKTKSSDLITPIPFKPKFSDNEDQLLINLTDTFVDGFYYCLVQNDYGNAISDPVSITVQEEPQIIEQPNIDNVLNPSFNSISTPYLRCVAHGKPAPQINWFHDNSIIRTTSTTMNSTTLRTLNDIHCSWRKISTTVKCIEYETGSYTWETTSELIWGYNESLNNIQTKCHSFHIMNEGSYTCQAINNFGYEYSNPVHIILKYPPILLHQSIIKQTIPYQQSPQQLHKHLINSTLISKKSFFHNHTQKLTCFFKANPPPNKIIWYYITFQTFDRYLNSFHKNQYLKSLCQQQQQQIPHDQLTLVAMQKKNQLNDNQNNKTKNVHIELYTGNKVKSILKDYYVTMNVTYMDSLYLTNLVWKEFNSALKFGVYLSYIINDEGCQQCIILLQNYSTPETPKNIEVKEITWDKLTLSWIPGFDGGYEQTIVIQFLKVLHKDQLTTVNNLPKSVFINHVPRLPIYQQCQISGLTPNTIYTFVIYGKNYLGHGKRSKEYTITTKDDNFSNQSIHGGHNNQSSLGVKLQKDQHIAYRIWICVRNQTDICHEEKLFSENSLFNSNLSHFKSNLVWMIIVILIVSVIICIIFIILYVKRHQSTNIPNIPLIHDKDKFSIQSNHDLFVNMNKLNGSLPQSNQTILNHTLNETKMKLSTSSLTISESTPSTIIPITCDITTHNSIPLLSMNSNLHNSIVKSSTIELTPAIIEYRPTTMNFSPNSINQFNISSTCSLIPLTTNHLYNNDSLSSIPKCIVDSSSIIIIPAKTINLQCTNEI</sequence>